<dbReference type="Proteomes" id="UP000256405">
    <property type="component" value="Unassembled WGS sequence"/>
</dbReference>
<keyword evidence="2" id="KW-1185">Reference proteome</keyword>
<reference evidence="1 2" key="1">
    <citation type="submission" date="2018-08" db="EMBL/GenBank/DDBJ databases">
        <title>Genomic Encyclopedia of Archaeal and Bacterial Type Strains, Phase II (KMG-II): from individual species to whole genera.</title>
        <authorList>
            <person name="Goeker M."/>
        </authorList>
    </citation>
    <scope>NUCLEOTIDE SEQUENCE [LARGE SCALE GENOMIC DNA]</scope>
    <source>
        <strain evidence="1 2">DSM 15986</strain>
    </source>
</reference>
<dbReference type="RefSeq" id="WP_086540169.1">
    <property type="nucleotide sequence ID" value="NZ_MSSW01000008.1"/>
</dbReference>
<dbReference type="EMBL" id="QUNF01000011">
    <property type="protein sequence ID" value="REG87065.1"/>
    <property type="molecule type" value="Genomic_DNA"/>
</dbReference>
<dbReference type="AlphaFoldDB" id="A0A3E0DW65"/>
<accession>A0A3E0DW65</accession>
<gene>
    <name evidence="1" type="ORF">C8N25_11144</name>
</gene>
<evidence type="ECO:0000313" key="1">
    <source>
        <dbReference type="EMBL" id="REG87065.1"/>
    </source>
</evidence>
<organism evidence="1 2">
    <name type="scientific">Algoriphagus antarcticus</name>
    <dbReference type="NCBI Taxonomy" id="238540"/>
    <lineage>
        <taxon>Bacteria</taxon>
        <taxon>Pseudomonadati</taxon>
        <taxon>Bacteroidota</taxon>
        <taxon>Cytophagia</taxon>
        <taxon>Cytophagales</taxon>
        <taxon>Cyclobacteriaceae</taxon>
        <taxon>Algoriphagus</taxon>
    </lineage>
</organism>
<evidence type="ECO:0000313" key="2">
    <source>
        <dbReference type="Proteomes" id="UP000256405"/>
    </source>
</evidence>
<protein>
    <submittedName>
        <fullName evidence="1">Uncharacterized protein</fullName>
    </submittedName>
</protein>
<sequence length="341" mass="39110">MGAISTCRLLGEDHFIKLVQLAIGQQISKGIVDPKEMVADLWRKLMNQGVNYESALVYIGNYMRFLPVLISKYKGSGVQEKIDIVKNISADSFSNFMFEMDIKIGDQANPIDTIEKLDAYIQRTFVEPVLGKREEELPEENKKGNVDPEIEEEIEPEPDLLFEEEIENEVEVTETVSNHVVNNEVGLRYIASRMAKQSYIAVEKFGQIVAFHYDSSTQTFQEISADLQRTDIIGNELSLNEFMDSYVGSPMVSLPTIIEKNRQDKESRNSNLRDYYGRIIQRFKDSKSIVTFFGNAIKAKSREHSIIDTDSIFQRQYFCLLFSFYTTIKSKYIPSQFGSKD</sequence>
<comment type="caution">
    <text evidence="1">The sequence shown here is derived from an EMBL/GenBank/DDBJ whole genome shotgun (WGS) entry which is preliminary data.</text>
</comment>
<name>A0A3E0DW65_9BACT</name>
<proteinExistence type="predicted"/>